<keyword evidence="9" id="KW-1185">Reference proteome</keyword>
<keyword evidence="6 7" id="KW-0472">Membrane</keyword>
<dbReference type="NCBIfam" id="TIGR00374">
    <property type="entry name" value="flippase-like domain"/>
    <property type="match status" value="1"/>
</dbReference>
<evidence type="ECO:0000256" key="1">
    <source>
        <dbReference type="ARBA" id="ARBA00004651"/>
    </source>
</evidence>
<evidence type="ECO:0000256" key="2">
    <source>
        <dbReference type="ARBA" id="ARBA00011061"/>
    </source>
</evidence>
<evidence type="ECO:0000256" key="4">
    <source>
        <dbReference type="ARBA" id="ARBA00022692"/>
    </source>
</evidence>
<dbReference type="EMBL" id="JAMQOS010000003">
    <property type="protein sequence ID" value="MDS0282709.1"/>
    <property type="molecule type" value="Genomic_DNA"/>
</dbReference>
<evidence type="ECO:0000256" key="3">
    <source>
        <dbReference type="ARBA" id="ARBA00022475"/>
    </source>
</evidence>
<proteinExistence type="inferred from homology"/>
<evidence type="ECO:0000313" key="8">
    <source>
        <dbReference type="EMBL" id="MDS0282709.1"/>
    </source>
</evidence>
<sequence length="346" mass="35670">MARVTAVPDWRLVGLGLIAGAIVLSLFVLVVGLNDVVAALRAARGWVLPLVVAASVGWLLLWSVSLGTVLSVLDVPHTRPVTVAAYLGIVFANNVTPFAQAGAEPLAAVIVSRATDTRFEVSLSAVASVDALNVFPSVGLAALGLLYLTVTATLNPRLELAAVLFIALVALVTAGGLSLWRHRRTAERSLRGLAGRAEARLARTGSESSRTLDLEGRVTGFVRAVERLASRPRQLGIALAYSTGGWLCLVAALWLSLYAVGHAVPAEVAMFVVPLAFVGSLTPLPGGAGGIDAAYVFLLSALTPVPLADVTAAVLVYRAATYLLPVLAGGAAATMVSARSGSAPDE</sequence>
<protein>
    <submittedName>
        <fullName evidence="8">Flippase-like domain-containing protein</fullName>
    </submittedName>
</protein>
<evidence type="ECO:0000313" key="9">
    <source>
        <dbReference type="Proteomes" id="UP001268864"/>
    </source>
</evidence>
<comment type="caution">
    <text evidence="8">The sequence shown here is derived from an EMBL/GenBank/DDBJ whole genome shotgun (WGS) entry which is preliminary data.</text>
</comment>
<name>A0ABU2FQN0_9EURY</name>
<feature type="transmembrane region" description="Helical" evidence="7">
    <location>
        <begin position="45"/>
        <end position="64"/>
    </location>
</feature>
<keyword evidence="3" id="KW-1003">Cell membrane</keyword>
<feature type="transmembrane region" description="Helical" evidence="7">
    <location>
        <begin position="123"/>
        <end position="148"/>
    </location>
</feature>
<dbReference type="Pfam" id="PF03706">
    <property type="entry name" value="LPG_synthase_TM"/>
    <property type="match status" value="1"/>
</dbReference>
<dbReference type="RefSeq" id="WP_310900536.1">
    <property type="nucleotide sequence ID" value="NZ_JAMQOS010000003.1"/>
</dbReference>
<feature type="transmembrane region" description="Helical" evidence="7">
    <location>
        <begin position="160"/>
        <end position="180"/>
    </location>
</feature>
<dbReference type="PANTHER" id="PTHR39087">
    <property type="entry name" value="UPF0104 MEMBRANE PROTEIN MJ1595"/>
    <property type="match status" value="1"/>
</dbReference>
<comment type="subcellular location">
    <subcellularLocation>
        <location evidence="1">Cell membrane</location>
        <topology evidence="1">Multi-pass membrane protein</topology>
    </subcellularLocation>
</comment>
<evidence type="ECO:0000256" key="6">
    <source>
        <dbReference type="ARBA" id="ARBA00023136"/>
    </source>
</evidence>
<keyword evidence="4 7" id="KW-0812">Transmembrane</keyword>
<comment type="similarity">
    <text evidence="2">Belongs to the UPF0104 family.</text>
</comment>
<feature type="transmembrane region" description="Helical" evidence="7">
    <location>
        <begin position="293"/>
        <end position="316"/>
    </location>
</feature>
<keyword evidence="5 7" id="KW-1133">Transmembrane helix</keyword>
<accession>A0ABU2FQN0</accession>
<feature type="transmembrane region" description="Helical" evidence="7">
    <location>
        <begin position="263"/>
        <end position="281"/>
    </location>
</feature>
<dbReference type="Proteomes" id="UP001268864">
    <property type="component" value="Unassembled WGS sequence"/>
</dbReference>
<organism evidence="8 9">
    <name type="scientific">Haloarcula onubensis</name>
    <dbReference type="NCBI Taxonomy" id="2950539"/>
    <lineage>
        <taxon>Archaea</taxon>
        <taxon>Methanobacteriati</taxon>
        <taxon>Methanobacteriota</taxon>
        <taxon>Stenosarchaea group</taxon>
        <taxon>Halobacteria</taxon>
        <taxon>Halobacteriales</taxon>
        <taxon>Haloarculaceae</taxon>
        <taxon>Haloarcula</taxon>
    </lineage>
</organism>
<gene>
    <name evidence="8" type="ORF">NDI86_11290</name>
</gene>
<evidence type="ECO:0000256" key="7">
    <source>
        <dbReference type="SAM" id="Phobius"/>
    </source>
</evidence>
<reference evidence="8 9" key="1">
    <citation type="submission" date="2022-06" db="EMBL/GenBank/DDBJ databases">
        <title>Halomicroarcula sp. a new haloarchaeum isolate from saline soil.</title>
        <authorList>
            <person name="Strakova D."/>
            <person name="Galisteo C."/>
            <person name="Sanchez-Porro C."/>
            <person name="Ventosa A."/>
        </authorList>
    </citation>
    <scope>NUCLEOTIDE SEQUENCE [LARGE SCALE GENOMIC DNA]</scope>
    <source>
        <strain evidence="8 9">S3CR25-11</strain>
    </source>
</reference>
<dbReference type="InterPro" id="IPR022791">
    <property type="entry name" value="L-PG_synthase/AglD"/>
</dbReference>
<dbReference type="PANTHER" id="PTHR39087:SF2">
    <property type="entry name" value="UPF0104 MEMBRANE PROTEIN MJ1595"/>
    <property type="match status" value="1"/>
</dbReference>
<evidence type="ECO:0000256" key="5">
    <source>
        <dbReference type="ARBA" id="ARBA00022989"/>
    </source>
</evidence>
<feature type="transmembrane region" description="Helical" evidence="7">
    <location>
        <begin position="12"/>
        <end position="33"/>
    </location>
</feature>
<feature type="transmembrane region" description="Helical" evidence="7">
    <location>
        <begin position="235"/>
        <end position="257"/>
    </location>
</feature>